<dbReference type="RefSeq" id="WP_088050760.1">
    <property type="nucleotide sequence ID" value="NZ_BMJD01000001.1"/>
</dbReference>
<dbReference type="PROSITE" id="PS51782">
    <property type="entry name" value="LYSM"/>
    <property type="match status" value="1"/>
</dbReference>
<evidence type="ECO:0000259" key="2">
    <source>
        <dbReference type="PROSITE" id="PS51782"/>
    </source>
</evidence>
<comment type="caution">
    <text evidence="3">The sequence shown here is derived from an EMBL/GenBank/DDBJ whole genome shotgun (WGS) entry which is preliminary data.</text>
</comment>
<dbReference type="InterPro" id="IPR014248">
    <property type="entry name" value="Spore_coat_assembly_SafA"/>
</dbReference>
<dbReference type="CDD" id="cd00118">
    <property type="entry name" value="LysM"/>
    <property type="match status" value="1"/>
</dbReference>
<dbReference type="Gene3D" id="3.10.350.10">
    <property type="entry name" value="LysM domain"/>
    <property type="match status" value="1"/>
</dbReference>
<dbReference type="EMBL" id="BMJD01000001">
    <property type="protein sequence ID" value="GGB28346.1"/>
    <property type="molecule type" value="Genomic_DNA"/>
</dbReference>
<evidence type="ECO:0000313" key="4">
    <source>
        <dbReference type="Proteomes" id="UP000621492"/>
    </source>
</evidence>
<reference evidence="3" key="1">
    <citation type="journal article" date="2014" name="Int. J. Syst. Evol. Microbiol.">
        <title>Complete genome sequence of Corynebacterium casei LMG S-19264T (=DSM 44701T), isolated from a smear-ripened cheese.</title>
        <authorList>
            <consortium name="US DOE Joint Genome Institute (JGI-PGF)"/>
            <person name="Walter F."/>
            <person name="Albersmeier A."/>
            <person name="Kalinowski J."/>
            <person name="Ruckert C."/>
        </authorList>
    </citation>
    <scope>NUCLEOTIDE SEQUENCE</scope>
    <source>
        <strain evidence="3">CGMCC 1.15454</strain>
    </source>
</reference>
<sequence>MKIHVVQKGDTLWELAKKYGADFEELKQLNPQLSSPDMIMPGMKIKIPGSTKAVQKESMKPKETQKPLVNQPYKEMSPKPMPVIKEDVKEKQKPMQPQMPMQPHMPMQPEASVNQIQPIIQMPIMEQEMQNYTSINFPEMPHYPEPKEKPVKHEKPMPQPQPMPQPVAMVPMCCHVVHPCHPPMPHDYFPVMGTFAGGHMPYHQPMNYDPAAYPSYHHHDHHDHGHMMESPSMEMPVKPVQTKGEKDCGCKDKKPFPKHYPGYQMNQPPAYGGYPNDFQPYHGFNPNPQQAYGENPAYGQMYPPHMTPTNQPFPAPPGYPDFSEFDYRSDEDESSGE</sequence>
<feature type="domain" description="LysM" evidence="2">
    <location>
        <begin position="2"/>
        <end position="47"/>
    </location>
</feature>
<dbReference type="Pfam" id="PF01476">
    <property type="entry name" value="LysM"/>
    <property type="match status" value="1"/>
</dbReference>
<dbReference type="AlphaFoldDB" id="A0A9W5X3M3"/>
<name>A0A9W5X3M3_9BACI</name>
<dbReference type="SMART" id="SM00257">
    <property type="entry name" value="LysM"/>
    <property type="match status" value="1"/>
</dbReference>
<dbReference type="InterPro" id="IPR018392">
    <property type="entry name" value="LysM"/>
</dbReference>
<dbReference type="SUPFAM" id="SSF54106">
    <property type="entry name" value="LysM domain"/>
    <property type="match status" value="1"/>
</dbReference>
<proteinExistence type="predicted"/>
<dbReference type="NCBIfam" id="TIGR02899">
    <property type="entry name" value="spore_safA"/>
    <property type="match status" value="1"/>
</dbReference>
<feature type="region of interest" description="Disordered" evidence="1">
    <location>
        <begin position="292"/>
        <end position="337"/>
    </location>
</feature>
<organism evidence="3 4">
    <name type="scientific">Lentibacillus populi</name>
    <dbReference type="NCBI Taxonomy" id="1827502"/>
    <lineage>
        <taxon>Bacteria</taxon>
        <taxon>Bacillati</taxon>
        <taxon>Bacillota</taxon>
        <taxon>Bacilli</taxon>
        <taxon>Bacillales</taxon>
        <taxon>Bacillaceae</taxon>
        <taxon>Lentibacillus</taxon>
    </lineage>
</organism>
<dbReference type="Proteomes" id="UP000621492">
    <property type="component" value="Unassembled WGS sequence"/>
</dbReference>
<accession>A0A9W5X3M3</accession>
<protein>
    <submittedName>
        <fullName evidence="3">SpoIVD-associated factor A</fullName>
    </submittedName>
</protein>
<evidence type="ECO:0000256" key="1">
    <source>
        <dbReference type="SAM" id="MobiDB-lite"/>
    </source>
</evidence>
<keyword evidence="4" id="KW-1185">Reference proteome</keyword>
<dbReference type="InterPro" id="IPR036779">
    <property type="entry name" value="LysM_dom_sf"/>
</dbReference>
<gene>
    <name evidence="3" type="primary">safA</name>
    <name evidence="3" type="ORF">GCM10011409_02100</name>
</gene>
<evidence type="ECO:0000313" key="3">
    <source>
        <dbReference type="EMBL" id="GGB28346.1"/>
    </source>
</evidence>
<reference evidence="3" key="2">
    <citation type="submission" date="2020-09" db="EMBL/GenBank/DDBJ databases">
        <authorList>
            <person name="Sun Q."/>
            <person name="Zhou Y."/>
        </authorList>
    </citation>
    <scope>NUCLEOTIDE SEQUENCE</scope>
    <source>
        <strain evidence="3">CGMCC 1.15454</strain>
    </source>
</reference>